<name>A0A9Q4H7F3_ACTPL</name>
<comment type="caution">
    <text evidence="1">The sequence shown here is derived from an EMBL/GenBank/DDBJ whole genome shotgun (WGS) entry which is preliminary data.</text>
</comment>
<dbReference type="RefSeq" id="WP_267992171.1">
    <property type="nucleotide sequence ID" value="NZ_JAPQFC010000783.1"/>
</dbReference>
<protein>
    <submittedName>
        <fullName evidence="1">Uncharacterized protein</fullName>
    </submittedName>
</protein>
<reference evidence="1" key="1">
    <citation type="journal article" date="2021" name="Vet Sci">
        <title>O-Serogroups and Pathovirotypes of Escherichia coli Isolated from Post-Weaning Piglets Showing Diarrhoea and/or Oedema in South Korea.</title>
        <authorList>
            <person name="Byun J.W."/>
            <person name="Moon B.Y."/>
            <person name="Do K.H."/>
            <person name="Lee K."/>
            <person name="Lee H.Y."/>
            <person name="Kim W.I."/>
            <person name="So B."/>
            <person name="Lee W.K."/>
        </authorList>
    </citation>
    <scope>NUCLEOTIDE SEQUENCE</scope>
    <source>
        <strain evidence="1">84/14</strain>
    </source>
</reference>
<dbReference type="AlphaFoldDB" id="A0A9Q4H7F3"/>
<evidence type="ECO:0000313" key="2">
    <source>
        <dbReference type="Proteomes" id="UP001077788"/>
    </source>
</evidence>
<evidence type="ECO:0000313" key="1">
    <source>
        <dbReference type="EMBL" id="MCY6524940.1"/>
    </source>
</evidence>
<dbReference type="Proteomes" id="UP001077788">
    <property type="component" value="Unassembled WGS sequence"/>
</dbReference>
<gene>
    <name evidence="1" type="ORF">OYG11_12095</name>
</gene>
<proteinExistence type="predicted"/>
<feature type="non-terminal residue" evidence="1">
    <location>
        <position position="1"/>
    </location>
</feature>
<dbReference type="EMBL" id="JAPQFC010000783">
    <property type="protein sequence ID" value="MCY6524940.1"/>
    <property type="molecule type" value="Genomic_DNA"/>
</dbReference>
<organism evidence="1 2">
    <name type="scientific">Actinobacillus pleuropneumoniae</name>
    <name type="common">Haemophilus pleuropneumoniae</name>
    <dbReference type="NCBI Taxonomy" id="715"/>
    <lineage>
        <taxon>Bacteria</taxon>
        <taxon>Pseudomonadati</taxon>
        <taxon>Pseudomonadota</taxon>
        <taxon>Gammaproteobacteria</taxon>
        <taxon>Pasteurellales</taxon>
        <taxon>Pasteurellaceae</taxon>
        <taxon>Actinobacillus</taxon>
    </lineage>
</organism>
<accession>A0A9Q4H7F3</accession>
<reference evidence="1" key="2">
    <citation type="submission" date="2022-12" db="EMBL/GenBank/DDBJ databases">
        <authorList>
            <person name="Kardos G."/>
            <person name="Sarkozi R."/>
            <person name="Laczko L."/>
            <person name="Marton S."/>
            <person name="Makrai L."/>
            <person name="Banyai K."/>
            <person name="Fodor L."/>
        </authorList>
    </citation>
    <scope>NUCLEOTIDE SEQUENCE</scope>
    <source>
        <strain evidence="1">84/14</strain>
    </source>
</reference>
<sequence length="66" mass="6784">LAIVTVLQVQAQPVVGQPKITQVTVQQPLVPTTPPQSQISAPLTGATQAQTGVMTLHLGQTSSIGQ</sequence>